<dbReference type="GO" id="GO:0004930">
    <property type="term" value="F:G protein-coupled receptor activity"/>
    <property type="evidence" value="ECO:0007669"/>
    <property type="project" value="UniProtKB-KW"/>
</dbReference>
<dbReference type="EMBL" id="BPLQ01000891">
    <property type="protein sequence ID" value="GIX76061.1"/>
    <property type="molecule type" value="Genomic_DNA"/>
</dbReference>
<dbReference type="PRINTS" id="PR00237">
    <property type="entry name" value="GPCRRHODOPSN"/>
</dbReference>
<accession>A0AAV4MXF3</accession>
<feature type="transmembrane region" description="Helical" evidence="9">
    <location>
        <begin position="52"/>
        <end position="71"/>
    </location>
</feature>
<keyword evidence="7" id="KW-0675">Receptor</keyword>
<evidence type="ECO:0000313" key="12">
    <source>
        <dbReference type="Proteomes" id="UP001054837"/>
    </source>
</evidence>
<keyword evidence="3 9" id="KW-0812">Transmembrane</keyword>
<dbReference type="Pfam" id="PF00001">
    <property type="entry name" value="7tm_1"/>
    <property type="match status" value="1"/>
</dbReference>
<keyword evidence="12" id="KW-1185">Reference proteome</keyword>
<comment type="caution">
    <text evidence="11">The sequence shown here is derived from an EMBL/GenBank/DDBJ whole genome shotgun (WGS) entry which is preliminary data.</text>
</comment>
<evidence type="ECO:0000256" key="2">
    <source>
        <dbReference type="ARBA" id="ARBA00010663"/>
    </source>
</evidence>
<feature type="transmembrane region" description="Helical" evidence="9">
    <location>
        <begin position="21"/>
        <end position="40"/>
    </location>
</feature>
<evidence type="ECO:0000256" key="1">
    <source>
        <dbReference type="ARBA" id="ARBA00004141"/>
    </source>
</evidence>
<evidence type="ECO:0000256" key="4">
    <source>
        <dbReference type="ARBA" id="ARBA00022989"/>
    </source>
</evidence>
<dbReference type="Gene3D" id="1.20.1070.10">
    <property type="entry name" value="Rhodopsin 7-helix transmembrane proteins"/>
    <property type="match status" value="1"/>
</dbReference>
<dbReference type="SUPFAM" id="SSF81321">
    <property type="entry name" value="Family A G protein-coupled receptor-like"/>
    <property type="match status" value="1"/>
</dbReference>
<keyword evidence="4 9" id="KW-1133">Transmembrane helix</keyword>
<dbReference type="Proteomes" id="UP001054837">
    <property type="component" value="Unassembled WGS sequence"/>
</dbReference>
<evidence type="ECO:0000259" key="10">
    <source>
        <dbReference type="PROSITE" id="PS50262"/>
    </source>
</evidence>
<dbReference type="PANTHER" id="PTHR45695">
    <property type="entry name" value="LEUCOKININ RECEPTOR-RELATED"/>
    <property type="match status" value="1"/>
</dbReference>
<evidence type="ECO:0000256" key="6">
    <source>
        <dbReference type="ARBA" id="ARBA00023136"/>
    </source>
</evidence>
<comment type="subcellular location">
    <subcellularLocation>
        <location evidence="1">Membrane</location>
        <topology evidence="1">Multi-pass membrane protein</topology>
    </subcellularLocation>
</comment>
<organism evidence="11 12">
    <name type="scientific">Caerostris darwini</name>
    <dbReference type="NCBI Taxonomy" id="1538125"/>
    <lineage>
        <taxon>Eukaryota</taxon>
        <taxon>Metazoa</taxon>
        <taxon>Ecdysozoa</taxon>
        <taxon>Arthropoda</taxon>
        <taxon>Chelicerata</taxon>
        <taxon>Arachnida</taxon>
        <taxon>Araneae</taxon>
        <taxon>Araneomorphae</taxon>
        <taxon>Entelegynae</taxon>
        <taxon>Araneoidea</taxon>
        <taxon>Araneidae</taxon>
        <taxon>Caerostris</taxon>
    </lineage>
</organism>
<keyword evidence="5" id="KW-0297">G-protein coupled receptor</keyword>
<dbReference type="InterPro" id="IPR000276">
    <property type="entry name" value="GPCR_Rhodpsn"/>
</dbReference>
<name>A0AAV4MXF3_9ARAC</name>
<dbReference type="InterPro" id="IPR017452">
    <property type="entry name" value="GPCR_Rhodpsn_7TM"/>
</dbReference>
<feature type="domain" description="G-protein coupled receptors family 1 profile" evidence="10">
    <location>
        <begin position="34"/>
        <end position="99"/>
    </location>
</feature>
<sequence length="99" mass="11031">MSYPFAKHFFKVMETSDYVKFIAYIVIIIGGLIGNISVVLTVALNRSMRTTINYYVANLAVADALICIFCMGNQTFATVTQVFSLGAFMCKFSTFIQSK</sequence>
<comment type="similarity">
    <text evidence="2">Belongs to the G-protein coupled receptor 1 family.</text>
</comment>
<evidence type="ECO:0000256" key="5">
    <source>
        <dbReference type="ARBA" id="ARBA00023040"/>
    </source>
</evidence>
<evidence type="ECO:0000313" key="11">
    <source>
        <dbReference type="EMBL" id="GIX76061.1"/>
    </source>
</evidence>
<dbReference type="PROSITE" id="PS50262">
    <property type="entry name" value="G_PROTEIN_RECEP_F1_2"/>
    <property type="match status" value="1"/>
</dbReference>
<protein>
    <submittedName>
        <fullName evidence="11">G_PROTEIN_RECEP_F1_2 domain-containing protein</fullName>
    </submittedName>
</protein>
<evidence type="ECO:0000256" key="3">
    <source>
        <dbReference type="ARBA" id="ARBA00022692"/>
    </source>
</evidence>
<reference evidence="11 12" key="1">
    <citation type="submission" date="2021-06" db="EMBL/GenBank/DDBJ databases">
        <title>Caerostris darwini draft genome.</title>
        <authorList>
            <person name="Kono N."/>
            <person name="Arakawa K."/>
        </authorList>
    </citation>
    <scope>NUCLEOTIDE SEQUENCE [LARGE SCALE GENOMIC DNA]</scope>
</reference>
<dbReference type="AlphaFoldDB" id="A0AAV4MXF3"/>
<keyword evidence="6 9" id="KW-0472">Membrane</keyword>
<evidence type="ECO:0000256" key="7">
    <source>
        <dbReference type="ARBA" id="ARBA00023170"/>
    </source>
</evidence>
<keyword evidence="8" id="KW-0807">Transducer</keyword>
<proteinExistence type="inferred from homology"/>
<dbReference type="PANTHER" id="PTHR45695:SF28">
    <property type="entry name" value="G-PROTEIN COUPLED RECEPTORS FAMILY 1 PROFILE DOMAIN-CONTAINING PROTEIN"/>
    <property type="match status" value="1"/>
</dbReference>
<evidence type="ECO:0000256" key="9">
    <source>
        <dbReference type="SAM" id="Phobius"/>
    </source>
</evidence>
<gene>
    <name evidence="11" type="primary">AVEN_178713_1</name>
    <name evidence="11" type="ORF">CDAR_277671</name>
</gene>
<dbReference type="GO" id="GO:0005886">
    <property type="term" value="C:plasma membrane"/>
    <property type="evidence" value="ECO:0007669"/>
    <property type="project" value="TreeGrafter"/>
</dbReference>
<evidence type="ECO:0000256" key="8">
    <source>
        <dbReference type="ARBA" id="ARBA00023224"/>
    </source>
</evidence>